<dbReference type="Proteomes" id="UP000185192">
    <property type="component" value="Unassembled WGS sequence"/>
</dbReference>
<accession>A0A1N6HJC4</accession>
<keyword evidence="2" id="KW-1185">Reference proteome</keyword>
<gene>
    <name evidence="1" type="ORF">SAMN02745824_3316</name>
</gene>
<evidence type="ECO:0008006" key="3">
    <source>
        <dbReference type="Google" id="ProtNLM"/>
    </source>
</evidence>
<dbReference type="PANTHER" id="PTHR35175">
    <property type="entry name" value="DUF1289 DOMAIN-CONTAINING PROTEIN"/>
    <property type="match status" value="1"/>
</dbReference>
<dbReference type="Pfam" id="PF06945">
    <property type="entry name" value="DUF1289"/>
    <property type="match status" value="1"/>
</dbReference>
<sequence length="63" mass="6537">MESPCINICTIDGPTGLCAGCGRTLSEIAEWASATEARQSEILAVLPDRMQNLAEKGSGTGPD</sequence>
<dbReference type="OrthoDB" id="9811423at2"/>
<dbReference type="InterPro" id="IPR010710">
    <property type="entry name" value="DUF1289"/>
</dbReference>
<evidence type="ECO:0000313" key="2">
    <source>
        <dbReference type="Proteomes" id="UP000185192"/>
    </source>
</evidence>
<reference evidence="2" key="1">
    <citation type="submission" date="2016-11" db="EMBL/GenBank/DDBJ databases">
        <authorList>
            <person name="Varghese N."/>
            <person name="Submissions S."/>
        </authorList>
    </citation>
    <scope>NUCLEOTIDE SEQUENCE [LARGE SCALE GENOMIC DNA]</scope>
    <source>
        <strain evidence="2">DSM 22363</strain>
    </source>
</reference>
<dbReference type="STRING" id="1123272.SAMN02745824_3316"/>
<dbReference type="EMBL" id="FSQW01000002">
    <property type="protein sequence ID" value="SIO19852.1"/>
    <property type="molecule type" value="Genomic_DNA"/>
</dbReference>
<dbReference type="AlphaFoldDB" id="A0A1N6HJC4"/>
<evidence type="ECO:0000313" key="1">
    <source>
        <dbReference type="EMBL" id="SIO19852.1"/>
    </source>
</evidence>
<proteinExistence type="predicted"/>
<dbReference type="RefSeq" id="WP_074206518.1">
    <property type="nucleotide sequence ID" value="NZ_FSQW01000002.1"/>
</dbReference>
<name>A0A1N6HJC4_9SPHN</name>
<organism evidence="1 2">
    <name type="scientific">Parasphingorhabdus marina DSM 22363</name>
    <dbReference type="NCBI Taxonomy" id="1123272"/>
    <lineage>
        <taxon>Bacteria</taxon>
        <taxon>Pseudomonadati</taxon>
        <taxon>Pseudomonadota</taxon>
        <taxon>Alphaproteobacteria</taxon>
        <taxon>Sphingomonadales</taxon>
        <taxon>Sphingomonadaceae</taxon>
        <taxon>Parasphingorhabdus</taxon>
    </lineage>
</organism>
<protein>
    <recommendedName>
        <fullName evidence="3">DUF1289 domain-containing protein</fullName>
    </recommendedName>
</protein>
<dbReference type="PANTHER" id="PTHR35175:SF2">
    <property type="entry name" value="DUF1289 DOMAIN-CONTAINING PROTEIN"/>
    <property type="match status" value="1"/>
</dbReference>